<name>A0A6A2YQ87_HIBSY</name>
<evidence type="ECO:0000313" key="11">
    <source>
        <dbReference type="Proteomes" id="UP000436088"/>
    </source>
</evidence>
<comment type="similarity">
    <text evidence="1">Belongs to the GDA1/CD39 NTPase family.</text>
</comment>
<dbReference type="EC" id="3.6.1.5" evidence="2"/>
<comment type="catalytic activity">
    <reaction evidence="8">
        <text>a ribonucleoside 5'-triphosphate + 2 H2O = a ribonucleoside 5'-phosphate + 2 phosphate + 2 H(+)</text>
        <dbReference type="Rhea" id="RHEA:36795"/>
        <dbReference type="ChEBI" id="CHEBI:15377"/>
        <dbReference type="ChEBI" id="CHEBI:15378"/>
        <dbReference type="ChEBI" id="CHEBI:43474"/>
        <dbReference type="ChEBI" id="CHEBI:58043"/>
        <dbReference type="ChEBI" id="CHEBI:61557"/>
        <dbReference type="EC" id="3.6.1.5"/>
    </reaction>
</comment>
<dbReference type="AlphaFoldDB" id="A0A6A2YQ87"/>
<dbReference type="Gene3D" id="3.30.420.150">
    <property type="entry name" value="Exopolyphosphatase. Domain 2"/>
    <property type="match status" value="1"/>
</dbReference>
<comment type="caution">
    <text evidence="10">The sequence shown here is derived from an EMBL/GenBank/DDBJ whole genome shotgun (WGS) entry which is preliminary data.</text>
</comment>
<keyword evidence="9" id="KW-1133">Transmembrane helix</keyword>
<evidence type="ECO:0000256" key="4">
    <source>
        <dbReference type="ARBA" id="ARBA00030084"/>
    </source>
</evidence>
<evidence type="ECO:0000313" key="10">
    <source>
        <dbReference type="EMBL" id="KAE8681530.1"/>
    </source>
</evidence>
<proteinExistence type="inferred from homology"/>
<evidence type="ECO:0000256" key="8">
    <source>
        <dbReference type="ARBA" id="ARBA00049175"/>
    </source>
</evidence>
<organism evidence="10 11">
    <name type="scientific">Hibiscus syriacus</name>
    <name type="common">Rose of Sharon</name>
    <dbReference type="NCBI Taxonomy" id="106335"/>
    <lineage>
        <taxon>Eukaryota</taxon>
        <taxon>Viridiplantae</taxon>
        <taxon>Streptophyta</taxon>
        <taxon>Embryophyta</taxon>
        <taxon>Tracheophyta</taxon>
        <taxon>Spermatophyta</taxon>
        <taxon>Magnoliopsida</taxon>
        <taxon>eudicotyledons</taxon>
        <taxon>Gunneridae</taxon>
        <taxon>Pentapetalae</taxon>
        <taxon>rosids</taxon>
        <taxon>malvids</taxon>
        <taxon>Malvales</taxon>
        <taxon>Malvaceae</taxon>
        <taxon>Malvoideae</taxon>
        <taxon>Hibiscus</taxon>
    </lineage>
</organism>
<keyword evidence="9" id="KW-0472">Membrane</keyword>
<evidence type="ECO:0000256" key="7">
    <source>
        <dbReference type="ARBA" id="ARBA00032306"/>
    </source>
</evidence>
<feature type="transmembrane region" description="Helical" evidence="9">
    <location>
        <begin position="7"/>
        <end position="26"/>
    </location>
</feature>
<dbReference type="Proteomes" id="UP000436088">
    <property type="component" value="Unassembled WGS sequence"/>
</dbReference>
<evidence type="ECO:0000256" key="9">
    <source>
        <dbReference type="SAM" id="Phobius"/>
    </source>
</evidence>
<accession>A0A6A2YQ87</accession>
<dbReference type="Pfam" id="PF01150">
    <property type="entry name" value="GDA1_CD39"/>
    <property type="match status" value="1"/>
</dbReference>
<dbReference type="InterPro" id="IPR000407">
    <property type="entry name" value="GDA1_CD39_NTPase"/>
</dbReference>
<evidence type="ECO:0000256" key="1">
    <source>
        <dbReference type="ARBA" id="ARBA00009283"/>
    </source>
</evidence>
<dbReference type="EMBL" id="VEPZ02001308">
    <property type="protein sequence ID" value="KAE8681530.1"/>
    <property type="molecule type" value="Genomic_DNA"/>
</dbReference>
<gene>
    <name evidence="10" type="ORF">F3Y22_tig00111330pilonHSYRG01282</name>
</gene>
<evidence type="ECO:0000256" key="6">
    <source>
        <dbReference type="ARBA" id="ARBA00031428"/>
    </source>
</evidence>
<dbReference type="PANTHER" id="PTHR11782">
    <property type="entry name" value="ADENOSINE/GUANOSINE DIPHOSPHATASE"/>
    <property type="match status" value="1"/>
</dbReference>
<evidence type="ECO:0000256" key="5">
    <source>
        <dbReference type="ARBA" id="ARBA00031370"/>
    </source>
</evidence>
<keyword evidence="9" id="KW-0812">Transmembrane</keyword>
<dbReference type="GO" id="GO:0009134">
    <property type="term" value="P:nucleoside diphosphate catabolic process"/>
    <property type="evidence" value="ECO:0007669"/>
    <property type="project" value="TreeGrafter"/>
</dbReference>
<evidence type="ECO:0000256" key="3">
    <source>
        <dbReference type="ARBA" id="ARBA00022801"/>
    </source>
</evidence>
<reference evidence="10" key="1">
    <citation type="submission" date="2019-09" db="EMBL/GenBank/DDBJ databases">
        <title>Draft genome information of white flower Hibiscus syriacus.</title>
        <authorList>
            <person name="Kim Y.-M."/>
        </authorList>
    </citation>
    <scope>NUCLEOTIDE SEQUENCE [LARGE SCALE GENOMIC DNA]</scope>
    <source>
        <strain evidence="10">YM2019G1</strain>
    </source>
</reference>
<sequence>METSLDFFFPVGFLILLSSIGVYLAFNFVKAQNVLESSYYTVVVDCGSTGTRVNVFEWGKGGLISQGLPSLLHYYSDDSTESESCHYHCMLTKPGLDKLVCNASGVRASLEPLIAWAELRVPCERHGDTPIIVLATVGLRRLVARDAKQVLDNVEIVLREHSFVYTKNWIRVLTGGSSLQVVVEVADKNANRNVMTSDIGSTNHKILAYSLPAFGLNEAFDQTVVMLSRNQADRRNASNRLELKHPYLSSNFSQNYTCSGCAMLNITDDLENSEVQIYKNRFSSIHLVGDLKWEKCNELVRAAAMNYSDSDWSEHNVDRNCEANLSFYGGSNILNLTPLPITADVFMLYLGFFVYNMLKLSTRASVTEIWEKVIEDALCLGNSKIVFGPGDLSWTLGAVLVHQLNANEALPNQAAYAGQEDFQRQGIVAILLRSCKTSTELISNMLKLT</sequence>
<evidence type="ECO:0000256" key="2">
    <source>
        <dbReference type="ARBA" id="ARBA00012148"/>
    </source>
</evidence>
<keyword evidence="3" id="KW-0378">Hydrolase</keyword>
<dbReference type="GO" id="GO:0017110">
    <property type="term" value="F:nucleoside diphosphate phosphatase activity"/>
    <property type="evidence" value="ECO:0007669"/>
    <property type="project" value="TreeGrafter"/>
</dbReference>
<keyword evidence="11" id="KW-1185">Reference proteome</keyword>
<dbReference type="Gene3D" id="3.30.420.40">
    <property type="match status" value="1"/>
</dbReference>
<dbReference type="PANTHER" id="PTHR11782:SF92">
    <property type="entry name" value="APYRASE 7"/>
    <property type="match status" value="1"/>
</dbReference>
<dbReference type="GO" id="GO:0004050">
    <property type="term" value="F:apyrase activity"/>
    <property type="evidence" value="ECO:0007669"/>
    <property type="project" value="UniProtKB-EC"/>
</dbReference>
<protein>
    <recommendedName>
        <fullName evidence="2">apyrase</fullName>
        <ecNumber evidence="2">3.6.1.5</ecNumber>
    </recommendedName>
    <alternativeName>
        <fullName evidence="6">ATP-diphosphatase</fullName>
    </alternativeName>
    <alternativeName>
        <fullName evidence="7">ATP-diphosphohydrolase</fullName>
    </alternativeName>
    <alternativeName>
        <fullName evidence="4">Adenosine diphosphatase</fullName>
    </alternativeName>
    <alternativeName>
        <fullName evidence="5">NTPDase</fullName>
    </alternativeName>
</protein>
<dbReference type="GO" id="GO:0016020">
    <property type="term" value="C:membrane"/>
    <property type="evidence" value="ECO:0007669"/>
    <property type="project" value="TreeGrafter"/>
</dbReference>